<evidence type="ECO:0000313" key="2">
    <source>
        <dbReference type="EMBL" id="KAG1821125.1"/>
    </source>
</evidence>
<dbReference type="PANTHER" id="PTHR11799">
    <property type="entry name" value="PARAOXONASE"/>
    <property type="match status" value="1"/>
</dbReference>
<dbReference type="OrthoDB" id="5307922at2759"/>
<evidence type="ECO:0008006" key="4">
    <source>
        <dbReference type="Google" id="ProtNLM"/>
    </source>
</evidence>
<keyword evidence="1" id="KW-0732">Signal</keyword>
<proteinExistence type="predicted"/>
<dbReference type="GeneID" id="64628998"/>
<gene>
    <name evidence="2" type="ORF">BJ212DRAFT_1337751</name>
</gene>
<dbReference type="InterPro" id="IPR011042">
    <property type="entry name" value="6-blade_b-propeller_TolB-like"/>
</dbReference>
<protein>
    <recommendedName>
        <fullName evidence="4">Calcium-dependent phosphotriesterase</fullName>
    </recommendedName>
</protein>
<dbReference type="SUPFAM" id="SSF63829">
    <property type="entry name" value="Calcium-dependent phosphotriesterase"/>
    <property type="match status" value="1"/>
</dbReference>
<dbReference type="PANTHER" id="PTHR11799:SF30">
    <property type="entry name" value="SERUM PARAOXONASE_ARYLESTERASE 2"/>
    <property type="match status" value="1"/>
</dbReference>
<organism evidence="2 3">
    <name type="scientific">Suillus subaureus</name>
    <dbReference type="NCBI Taxonomy" id="48587"/>
    <lineage>
        <taxon>Eukaryota</taxon>
        <taxon>Fungi</taxon>
        <taxon>Dikarya</taxon>
        <taxon>Basidiomycota</taxon>
        <taxon>Agaricomycotina</taxon>
        <taxon>Agaricomycetes</taxon>
        <taxon>Agaricomycetidae</taxon>
        <taxon>Boletales</taxon>
        <taxon>Suillineae</taxon>
        <taxon>Suillaceae</taxon>
        <taxon>Suillus</taxon>
    </lineage>
</organism>
<dbReference type="AlphaFoldDB" id="A0A9P7EHL4"/>
<keyword evidence="3" id="KW-1185">Reference proteome</keyword>
<dbReference type="EMBL" id="JABBWG010000007">
    <property type="protein sequence ID" value="KAG1821125.1"/>
    <property type="molecule type" value="Genomic_DNA"/>
</dbReference>
<comment type="caution">
    <text evidence="2">The sequence shown here is derived from an EMBL/GenBank/DDBJ whole genome shotgun (WGS) entry which is preliminary data.</text>
</comment>
<evidence type="ECO:0000313" key="3">
    <source>
        <dbReference type="Proteomes" id="UP000807769"/>
    </source>
</evidence>
<accession>A0A9P7EHL4</accession>
<dbReference type="RefSeq" id="XP_041196192.1">
    <property type="nucleotide sequence ID" value="XM_041334981.1"/>
</dbReference>
<evidence type="ECO:0000256" key="1">
    <source>
        <dbReference type="SAM" id="SignalP"/>
    </source>
</evidence>
<reference evidence="2" key="1">
    <citation type="journal article" date="2020" name="New Phytol.">
        <title>Comparative genomics reveals dynamic genome evolution in host specialist ectomycorrhizal fungi.</title>
        <authorList>
            <person name="Lofgren L.A."/>
            <person name="Nguyen N.H."/>
            <person name="Vilgalys R."/>
            <person name="Ruytinx J."/>
            <person name="Liao H.L."/>
            <person name="Branco S."/>
            <person name="Kuo A."/>
            <person name="LaButti K."/>
            <person name="Lipzen A."/>
            <person name="Andreopoulos W."/>
            <person name="Pangilinan J."/>
            <person name="Riley R."/>
            <person name="Hundley H."/>
            <person name="Na H."/>
            <person name="Barry K."/>
            <person name="Grigoriev I.V."/>
            <person name="Stajich J.E."/>
            <person name="Kennedy P.G."/>
        </authorList>
    </citation>
    <scope>NUCLEOTIDE SEQUENCE</scope>
    <source>
        <strain evidence="2">MN1</strain>
    </source>
</reference>
<name>A0A9P7EHL4_9AGAM</name>
<feature type="signal peptide" evidence="1">
    <location>
        <begin position="1"/>
        <end position="21"/>
    </location>
</feature>
<dbReference type="InterPro" id="IPR051288">
    <property type="entry name" value="Serum_paraoxonase/arylesterase"/>
</dbReference>
<dbReference type="Proteomes" id="UP000807769">
    <property type="component" value="Unassembled WGS sequence"/>
</dbReference>
<dbReference type="Gene3D" id="2.120.10.30">
    <property type="entry name" value="TolB, C-terminal domain"/>
    <property type="match status" value="1"/>
</dbReference>
<feature type="chain" id="PRO_5040267202" description="Calcium-dependent phosphotriesterase" evidence="1">
    <location>
        <begin position="22"/>
        <end position="425"/>
    </location>
</feature>
<sequence>MLSRVFTVLAILLATFIYRSGRLVKHGIFTLPALPPSYYVNGDVQTHCTLLQEPAHTINYCEDMTFWDHLDADGTVAARFVIAGCDPNRKAWNTVMGPLRDPEPRAYLWLVDTVDNSLQRIELDGYPEGHSFHPLGIEVTPSQAGAPSILYVVNHAREKTTIEHFTISPDAPTRALWQRTLSSPWFVSPNALAITNETSFYVSNDHLMTRRLPFPLAPVLPLTETIAGLPLSWLAHVTVNPDGTITHEVAAFGVAFANGVAISPDGTILALSSTSLGRVYFYDRNTSTNALKYRETVSVPFFNDNIMFDEEGTLIVTGHPHFPSLAGVAANKTDARAPSWAVSLTPLSNQTHFAKSAHAADRKYDLRAPLSASEVVPASEGWEVETLFQSDGSVFGTSCTTLRDSRTDSLYMVGLYEEGLMVCTP</sequence>